<keyword evidence="5 11" id="KW-0418">Kinase</keyword>
<dbReference type="GO" id="GO:0005634">
    <property type="term" value="C:nucleus"/>
    <property type="evidence" value="ECO:0007669"/>
    <property type="project" value="TreeGrafter"/>
</dbReference>
<feature type="compositionally biased region" description="Basic and acidic residues" evidence="7">
    <location>
        <begin position="410"/>
        <end position="420"/>
    </location>
</feature>
<dbReference type="OrthoDB" id="408964at2759"/>
<dbReference type="PROSITE" id="PS50011">
    <property type="entry name" value="PROTEIN_KINASE_DOM"/>
    <property type="match status" value="1"/>
</dbReference>
<feature type="domain" description="Protein kinase" evidence="8">
    <location>
        <begin position="21"/>
        <end position="276"/>
    </location>
</feature>
<dbReference type="PROSITE" id="PS51984">
    <property type="entry name" value="CPB1"/>
    <property type="match status" value="1"/>
</dbReference>
<evidence type="ECO:0000313" key="11">
    <source>
        <dbReference type="EMBL" id="RDB17944.1"/>
    </source>
</evidence>
<dbReference type="InterPro" id="IPR011009">
    <property type="entry name" value="Kinase-like_dom_sf"/>
</dbReference>
<evidence type="ECO:0000313" key="12">
    <source>
        <dbReference type="Proteomes" id="UP000076154"/>
    </source>
</evidence>
<evidence type="ECO:0000256" key="4">
    <source>
        <dbReference type="ARBA" id="ARBA00022741"/>
    </source>
</evidence>
<dbReference type="GO" id="GO:0004674">
    <property type="term" value="F:protein serine/threonine kinase activity"/>
    <property type="evidence" value="ECO:0007669"/>
    <property type="project" value="UniProtKB-KW"/>
</dbReference>
<dbReference type="Gene3D" id="3.30.1120.130">
    <property type="match status" value="1"/>
</dbReference>
<comment type="caution">
    <text evidence="11">The sequence shown here is derived from an EMBL/GenBank/DDBJ whole genome shotgun (WGS) entry which is preliminary data.</text>
</comment>
<dbReference type="InterPro" id="IPR000719">
    <property type="entry name" value="Prot_kinase_dom"/>
</dbReference>
<evidence type="ECO:0000256" key="7">
    <source>
        <dbReference type="SAM" id="MobiDB-lite"/>
    </source>
</evidence>
<dbReference type="InterPro" id="IPR046437">
    <property type="entry name" value="Ser_Thr-PK_POLO_box_1_sf"/>
</dbReference>
<dbReference type="Pfam" id="PF00069">
    <property type="entry name" value="Pkinase"/>
    <property type="match status" value="1"/>
</dbReference>
<dbReference type="Proteomes" id="UP000076154">
    <property type="component" value="Unassembled WGS sequence"/>
</dbReference>
<evidence type="ECO:0000256" key="6">
    <source>
        <dbReference type="ARBA" id="ARBA00022840"/>
    </source>
</evidence>
<feature type="domain" description="Cryptic POLO box 1 (CPB1)" evidence="9">
    <location>
        <begin position="479"/>
        <end position="587"/>
    </location>
</feature>
<dbReference type="InterPro" id="IPR033698">
    <property type="entry name" value="POLO_box_Plk4_2"/>
</dbReference>
<dbReference type="InterPro" id="IPR033699">
    <property type="entry name" value="POLO_box_Plk4_1"/>
</dbReference>
<dbReference type="STRING" id="39966.A0A369JEW8"/>
<evidence type="ECO:0000256" key="1">
    <source>
        <dbReference type="ARBA" id="ARBA00004496"/>
    </source>
</evidence>
<comment type="subcellular location">
    <subcellularLocation>
        <location evidence="1">Cytoplasm</location>
    </subcellularLocation>
</comment>
<keyword evidence="3" id="KW-0808">Transferase</keyword>
<dbReference type="GO" id="GO:0005524">
    <property type="term" value="F:ATP binding"/>
    <property type="evidence" value="ECO:0007669"/>
    <property type="project" value="UniProtKB-KW"/>
</dbReference>
<dbReference type="AlphaFoldDB" id="A0A369JEW8"/>
<dbReference type="GO" id="GO:0005737">
    <property type="term" value="C:cytoplasm"/>
    <property type="evidence" value="ECO:0007669"/>
    <property type="project" value="UniProtKB-SubCell"/>
</dbReference>
<accession>A0A369JEW8</accession>
<reference evidence="11" key="1">
    <citation type="submission" date="2018-04" db="EMBL/GenBank/DDBJ databases">
        <title>Whole genome sequencing of Hypsizygus marmoreus.</title>
        <authorList>
            <person name="Choi I.-G."/>
            <person name="Min B."/>
            <person name="Kim J.-G."/>
            <person name="Kim S."/>
            <person name="Oh Y.-L."/>
            <person name="Kong W.-S."/>
            <person name="Park H."/>
            <person name="Jeong J."/>
            <person name="Song E.-S."/>
        </authorList>
    </citation>
    <scope>NUCLEOTIDE SEQUENCE [LARGE SCALE GENOMIC DNA]</scope>
    <source>
        <strain evidence="11">51987-8</strain>
    </source>
</reference>
<feature type="region of interest" description="Disordered" evidence="7">
    <location>
        <begin position="360"/>
        <end position="423"/>
    </location>
</feature>
<dbReference type="InParanoid" id="A0A369JEW8"/>
<dbReference type="InterPro" id="IPR047108">
    <property type="entry name" value="Plk4-like_POLO_box_2_sf"/>
</dbReference>
<keyword evidence="4" id="KW-0547">Nucleotide-binding</keyword>
<dbReference type="PANTHER" id="PTHR24345:SF91">
    <property type="entry name" value="SERINE_THREONINE-PROTEIN KINASE PLK4"/>
    <property type="match status" value="1"/>
</dbReference>
<organism evidence="11 12">
    <name type="scientific">Hypsizygus marmoreus</name>
    <name type="common">White beech mushroom</name>
    <name type="synonym">Agaricus marmoreus</name>
    <dbReference type="NCBI Taxonomy" id="39966"/>
    <lineage>
        <taxon>Eukaryota</taxon>
        <taxon>Fungi</taxon>
        <taxon>Dikarya</taxon>
        <taxon>Basidiomycota</taxon>
        <taxon>Agaricomycotina</taxon>
        <taxon>Agaricomycetes</taxon>
        <taxon>Agaricomycetidae</taxon>
        <taxon>Agaricales</taxon>
        <taxon>Tricholomatineae</taxon>
        <taxon>Lyophyllaceae</taxon>
        <taxon>Hypsizygus</taxon>
    </lineage>
</organism>
<evidence type="ECO:0000259" key="8">
    <source>
        <dbReference type="PROSITE" id="PS50011"/>
    </source>
</evidence>
<proteinExistence type="predicted"/>
<evidence type="ECO:0000256" key="3">
    <source>
        <dbReference type="ARBA" id="ARBA00022679"/>
    </source>
</evidence>
<keyword evidence="2" id="KW-0723">Serine/threonine-protein kinase</keyword>
<evidence type="ECO:0000259" key="10">
    <source>
        <dbReference type="PROSITE" id="PS51985"/>
    </source>
</evidence>
<dbReference type="Pfam" id="PF18409">
    <property type="entry name" value="Plk4_PB2"/>
    <property type="match status" value="1"/>
</dbReference>
<protein>
    <submittedName>
        <fullName evidence="11">Serine/threonine-protein kinase PLK4</fullName>
    </submittedName>
</protein>
<dbReference type="PANTHER" id="PTHR24345">
    <property type="entry name" value="SERINE/THREONINE-PROTEIN KINASE PLK"/>
    <property type="match status" value="1"/>
</dbReference>
<keyword evidence="6" id="KW-0067">ATP-binding</keyword>
<dbReference type="Gene3D" id="1.10.510.10">
    <property type="entry name" value="Transferase(Phosphotransferase) domain 1"/>
    <property type="match status" value="1"/>
</dbReference>
<dbReference type="EMBL" id="LUEZ02000107">
    <property type="protein sequence ID" value="RDB17944.1"/>
    <property type="molecule type" value="Genomic_DNA"/>
</dbReference>
<dbReference type="SUPFAM" id="SSF56112">
    <property type="entry name" value="Protein kinase-like (PK-like)"/>
    <property type="match status" value="1"/>
</dbReference>
<evidence type="ECO:0000259" key="9">
    <source>
        <dbReference type="PROSITE" id="PS51984"/>
    </source>
</evidence>
<sequence length="909" mass="101142">MSPSPSVVQIGGVVSNGLEAYEILEKLVNGKTSTVYRVLCKSGRLRGRQLAMKKTSTAIASTTVKPQFISSPLHQALHHPNIVSLLSAFATPQGTFHVLELCSIGNLADFLSSRPSHTLLESEVRGVTKSLTDALVHLRKELIIHRDINPSNILLTKDHGVKLSDFKHSIRLPTTDSTVFSFCGSPNYAAPEMSAGVPYSFPVDIWSLGCVILTCLTGSQPFDAKTIPDIRRHVSRAAYILPEHLSTEGNALIRDIFQVDPEKRIYLPNILSHPFLSNQLPSATLHPTSHSVSPDPSCSEVSKKASEVVRPPFQTNQAFYRKSRHSSDHGLAGPKSRARSALGDIANLDLRSILRDELASGTGPLFTGPTRRIVSDPIPRWGNTASGIREKSPHTQPKSNYPVPLEDTTDERHPESRSELLHTPSLEMDAASSEVTRVLREDVWPNHKHHRPQRSNGMCDNRHYQSETETETASPRLPIGTARPTPFSTSSMNCQTHKTTYGQITVLPSRALLVDFRESQRRKGLKGEQVLVVDADGSKISVYSAPHLSSPCCLVEPTHRFSVDSLPPVYWKQYNDAGRLVDQIQQRTPKLILYSGLVKCTLMANFPRGDIELIFSNAAPSLSRGSILCDNQPSMRLRFSRESRFLEFAQYVSGHRGEEWRKKVISPTTETPYVSTKDWRTLERVEKDAIKHLTQFMRTCELVERTMKTAPSMPSANIPTMSIDSDGVTTTMRHTPGDQLEHQTASYCPPTIARSLSSFSLAKRPPKLPTAQSQEDDPGAVELISQDFPSEENEDSGKVLCSKINSAWEDDGLEYTIAAPRDIQTRFIPSVGWCIRYGSRVSQGGRYRVMFLDGAALDIDVDEDWVEFKGLSGETTTYKIRECSSNKRVGERMRVFEEFVSLFDDSQDV</sequence>
<gene>
    <name evidence="11" type="ORF">Hypma_000908</name>
</gene>
<evidence type="ECO:0000256" key="2">
    <source>
        <dbReference type="ARBA" id="ARBA00022527"/>
    </source>
</evidence>
<dbReference type="Gene3D" id="3.30.1120.120">
    <property type="match status" value="1"/>
</dbReference>
<feature type="region of interest" description="Disordered" evidence="7">
    <location>
        <begin position="446"/>
        <end position="491"/>
    </location>
</feature>
<evidence type="ECO:0000256" key="5">
    <source>
        <dbReference type="ARBA" id="ARBA00022777"/>
    </source>
</evidence>
<keyword evidence="12" id="KW-1185">Reference proteome</keyword>
<dbReference type="PROSITE" id="PS51985">
    <property type="entry name" value="CPB2"/>
    <property type="match status" value="1"/>
</dbReference>
<name>A0A369JEW8_HYPMA</name>
<feature type="domain" description="Cryptic POLO box 2 (CPB2)" evidence="10">
    <location>
        <begin position="588"/>
        <end position="740"/>
    </location>
</feature>